<dbReference type="Proteomes" id="UP001151760">
    <property type="component" value="Unassembled WGS sequence"/>
</dbReference>
<dbReference type="EMBL" id="BQNB010014477">
    <property type="protein sequence ID" value="GJT28651.1"/>
    <property type="molecule type" value="Genomic_DNA"/>
</dbReference>
<sequence>MEVLTEREIADKFSDEHLMEEPYAFKLCVDNIMRRCVAGSETFKILAHCHSGPTDGHHSANVTAKKVYVSGFYWPNIFKDTNEYVYKVFDVWRLDSMGRFPKSRGNKYILVDVDYVSKWVEAQALPMNDARIVVKFLRSLFARKAVSLNLRFLVVCLRRLRHFNGIELEKNLLVLRGQQISETASNVEQLVKMDALKSIHHLPGTLNNHLAKWFVDEFPGLLVCHNDEVSSCIASISADSVICLLTVLRSTILTLRRPDHTHLDLWHMLSSCLNWNGWISRLVLMDDLCSIHAVATASAQNDNGSLDSGKASFLELPHQEYGLSVSHYASQHLNRMVVQSASELEDDDIGTKMDPKEFDIFKTLVILSDNVFSGTNTC</sequence>
<evidence type="ECO:0000313" key="1">
    <source>
        <dbReference type="EMBL" id="GJT28651.1"/>
    </source>
</evidence>
<dbReference type="PANTHER" id="PTHR47266">
    <property type="entry name" value="ENDONUCLEASE-RELATED"/>
    <property type="match status" value="1"/>
</dbReference>
<dbReference type="InterPro" id="IPR052160">
    <property type="entry name" value="Gypsy_RT_Integrase-like"/>
</dbReference>
<evidence type="ECO:0000313" key="2">
    <source>
        <dbReference type="Proteomes" id="UP001151760"/>
    </source>
</evidence>
<protein>
    <submittedName>
        <fullName evidence="1">Reverse transcriptase domain-containing protein</fullName>
    </submittedName>
</protein>
<keyword evidence="2" id="KW-1185">Reference proteome</keyword>
<dbReference type="Gene3D" id="1.10.340.70">
    <property type="match status" value="1"/>
</dbReference>
<keyword evidence="1" id="KW-0808">Transferase</keyword>
<keyword evidence="1" id="KW-0548">Nucleotidyltransferase</keyword>
<organism evidence="1 2">
    <name type="scientific">Tanacetum coccineum</name>
    <dbReference type="NCBI Taxonomy" id="301880"/>
    <lineage>
        <taxon>Eukaryota</taxon>
        <taxon>Viridiplantae</taxon>
        <taxon>Streptophyta</taxon>
        <taxon>Embryophyta</taxon>
        <taxon>Tracheophyta</taxon>
        <taxon>Spermatophyta</taxon>
        <taxon>Magnoliopsida</taxon>
        <taxon>eudicotyledons</taxon>
        <taxon>Gunneridae</taxon>
        <taxon>Pentapetalae</taxon>
        <taxon>asterids</taxon>
        <taxon>campanulids</taxon>
        <taxon>Asterales</taxon>
        <taxon>Asteraceae</taxon>
        <taxon>Asteroideae</taxon>
        <taxon>Anthemideae</taxon>
        <taxon>Anthemidinae</taxon>
        <taxon>Tanacetum</taxon>
    </lineage>
</organism>
<name>A0ABQ5CRY8_9ASTR</name>
<keyword evidence="1" id="KW-0695">RNA-directed DNA polymerase</keyword>
<dbReference type="Gene3D" id="3.30.420.10">
    <property type="entry name" value="Ribonuclease H-like superfamily/Ribonuclease H"/>
    <property type="match status" value="1"/>
</dbReference>
<dbReference type="InterPro" id="IPR012337">
    <property type="entry name" value="RNaseH-like_sf"/>
</dbReference>
<dbReference type="InterPro" id="IPR036397">
    <property type="entry name" value="RNaseH_sf"/>
</dbReference>
<reference evidence="1" key="2">
    <citation type="submission" date="2022-01" db="EMBL/GenBank/DDBJ databases">
        <authorList>
            <person name="Yamashiro T."/>
            <person name="Shiraishi A."/>
            <person name="Satake H."/>
            <person name="Nakayama K."/>
        </authorList>
    </citation>
    <scope>NUCLEOTIDE SEQUENCE</scope>
</reference>
<proteinExistence type="predicted"/>
<dbReference type="SUPFAM" id="SSF53098">
    <property type="entry name" value="Ribonuclease H-like"/>
    <property type="match status" value="1"/>
</dbReference>
<reference evidence="1" key="1">
    <citation type="journal article" date="2022" name="Int. J. Mol. Sci.">
        <title>Draft Genome of Tanacetum Coccineum: Genomic Comparison of Closely Related Tanacetum-Family Plants.</title>
        <authorList>
            <person name="Yamashiro T."/>
            <person name="Shiraishi A."/>
            <person name="Nakayama K."/>
            <person name="Satake H."/>
        </authorList>
    </citation>
    <scope>NUCLEOTIDE SEQUENCE</scope>
</reference>
<gene>
    <name evidence="1" type="ORF">Tco_0908926</name>
</gene>
<accession>A0ABQ5CRY8</accession>
<comment type="caution">
    <text evidence="1">The sequence shown here is derived from an EMBL/GenBank/DDBJ whole genome shotgun (WGS) entry which is preliminary data.</text>
</comment>
<dbReference type="GO" id="GO:0003964">
    <property type="term" value="F:RNA-directed DNA polymerase activity"/>
    <property type="evidence" value="ECO:0007669"/>
    <property type="project" value="UniProtKB-KW"/>
</dbReference>